<keyword evidence="4" id="KW-1185">Reference proteome</keyword>
<feature type="compositionally biased region" description="Basic and acidic residues" evidence="1">
    <location>
        <begin position="594"/>
        <end position="616"/>
    </location>
</feature>
<feature type="region of interest" description="Disordered" evidence="1">
    <location>
        <begin position="589"/>
        <end position="616"/>
    </location>
</feature>
<feature type="compositionally biased region" description="Low complexity" evidence="1">
    <location>
        <begin position="782"/>
        <end position="820"/>
    </location>
</feature>
<dbReference type="EMBL" id="VJYK02000010">
    <property type="protein sequence ID" value="MQS00702.1"/>
    <property type="molecule type" value="Genomic_DNA"/>
</dbReference>
<feature type="compositionally biased region" description="Basic and acidic residues" evidence="1">
    <location>
        <begin position="380"/>
        <end position="391"/>
    </location>
</feature>
<feature type="compositionally biased region" description="Basic and acidic residues" evidence="1">
    <location>
        <begin position="749"/>
        <end position="767"/>
    </location>
</feature>
<dbReference type="Proteomes" id="UP000517765">
    <property type="component" value="Unassembled WGS sequence"/>
</dbReference>
<feature type="region of interest" description="Disordered" evidence="1">
    <location>
        <begin position="288"/>
        <end position="323"/>
    </location>
</feature>
<reference evidence="2" key="3">
    <citation type="journal article" name="Syst. Appl. Microbiol.">
        <title>Streptomyces alkaliterrae sp. nov., isolated from an alkaline soil, and emended descriptions of Streptomyces alkaliphilus, Streptomyces calidiresistens and Streptomyces durbertensis.</title>
        <authorList>
            <person name="Swiecimska M."/>
            <person name="Golinska P."/>
            <person name="Nouioui I."/>
            <person name="Wypij M."/>
            <person name="Rai M."/>
            <person name="Sangal V."/>
            <person name="Goodfellow M."/>
        </authorList>
    </citation>
    <scope>NUCLEOTIDE SEQUENCE</scope>
    <source>
        <strain evidence="2">OF8</strain>
    </source>
</reference>
<proteinExistence type="predicted"/>
<dbReference type="AlphaFoldDB" id="A0A5P0YMR3"/>
<reference evidence="3 4" key="1">
    <citation type="submission" date="2019-10" db="EMBL/GenBank/DDBJ databases">
        <title>Streptomyces sp. nov., a novel actinobacterium isolated from alkaline environment.</title>
        <authorList>
            <person name="Golinska P."/>
        </authorList>
    </citation>
    <scope>NUCLEOTIDE SEQUENCE [LARGE SCALE GENOMIC DNA]</scope>
    <source>
        <strain evidence="3 4">OF1</strain>
    </source>
</reference>
<dbReference type="EMBL" id="JABJXA010000021">
    <property type="protein sequence ID" value="MBB1258314.1"/>
    <property type="molecule type" value="Genomic_DNA"/>
</dbReference>
<gene>
    <name evidence="3" type="ORF">FNX44_002150</name>
    <name evidence="2" type="ORF">H3147_05655</name>
</gene>
<dbReference type="OrthoDB" id="4230136at2"/>
<comment type="caution">
    <text evidence="3">The sequence shown here is derived from an EMBL/GenBank/DDBJ whole genome shotgun (WGS) entry which is preliminary data.</text>
</comment>
<evidence type="ECO:0000313" key="4">
    <source>
        <dbReference type="Proteomes" id="UP000320857"/>
    </source>
</evidence>
<evidence type="ECO:0000256" key="1">
    <source>
        <dbReference type="SAM" id="MobiDB-lite"/>
    </source>
</evidence>
<evidence type="ECO:0000313" key="5">
    <source>
        <dbReference type="Proteomes" id="UP000517765"/>
    </source>
</evidence>
<protein>
    <submittedName>
        <fullName evidence="3">Uncharacterized protein</fullName>
    </submittedName>
</protein>
<feature type="compositionally biased region" description="Polar residues" evidence="1">
    <location>
        <begin position="414"/>
        <end position="427"/>
    </location>
</feature>
<reference evidence="5" key="2">
    <citation type="submission" date="2020-05" db="EMBL/GenBank/DDBJ databases">
        <title>Classification of alakaliphilic streptomycetes isolated from an alkaline soil next to Lonar Crater, India and a proposal for the recognition of Streptomyces alkaliterrae sp. nov.</title>
        <authorList>
            <person name="Golinska P."/>
        </authorList>
    </citation>
    <scope>NUCLEOTIDE SEQUENCE [LARGE SCALE GENOMIC DNA]</scope>
    <source>
        <strain evidence="5">OF8</strain>
    </source>
</reference>
<name>A0A5P0YMR3_9ACTN</name>
<feature type="region of interest" description="Disordered" evidence="1">
    <location>
        <begin position="746"/>
        <end position="768"/>
    </location>
</feature>
<feature type="region of interest" description="Disordered" evidence="1">
    <location>
        <begin position="781"/>
        <end position="856"/>
    </location>
</feature>
<evidence type="ECO:0000313" key="3">
    <source>
        <dbReference type="EMBL" id="MQS00702.1"/>
    </source>
</evidence>
<feature type="compositionally biased region" description="Basic residues" evidence="1">
    <location>
        <begin position="826"/>
        <end position="835"/>
    </location>
</feature>
<organism evidence="3 4">
    <name type="scientific">Streptomyces alkaliterrae</name>
    <dbReference type="NCBI Taxonomy" id="2213162"/>
    <lineage>
        <taxon>Bacteria</taxon>
        <taxon>Bacillati</taxon>
        <taxon>Actinomycetota</taxon>
        <taxon>Actinomycetes</taxon>
        <taxon>Kitasatosporales</taxon>
        <taxon>Streptomycetaceae</taxon>
        <taxon>Streptomyces</taxon>
    </lineage>
</organism>
<feature type="region of interest" description="Disordered" evidence="1">
    <location>
        <begin position="380"/>
        <end position="430"/>
    </location>
</feature>
<dbReference type="RefSeq" id="WP_143646179.1">
    <property type="nucleotide sequence ID" value="NZ_JABJXA010000021.1"/>
</dbReference>
<feature type="compositionally biased region" description="Basic and acidic residues" evidence="1">
    <location>
        <begin position="844"/>
        <end position="856"/>
    </location>
</feature>
<dbReference type="Proteomes" id="UP000320857">
    <property type="component" value="Unassembled WGS sequence"/>
</dbReference>
<evidence type="ECO:0000313" key="2">
    <source>
        <dbReference type="EMBL" id="MBB1258314.1"/>
    </source>
</evidence>
<accession>A0A5P0YMR3</accession>
<sequence length="856" mass="91591">MAALHGDAAAPAAGLALASSVSDEALEAVGLHPLVLSEWMRGVLRSGVHALLACPELRGAADSVRAAAVVAAAKTNAATGEAVMTTGELARWIGVQRTTVCHCVRPRLQQGVVASVDVVGRPAPGRELGPTKTVRWWVEAWRRARSQGGPGDPLWAWRQRELATLLRLCEALFAPGWQDKDGSGTPPGLLAWETGHGAATLRLALLLLVLDARPDGSVRLCGGAVDARGRVAATVGRLLGRDSAVGAQVAERLEAAGLVVVGYDARGRERLVIPAVAAAHTAVAEARKSRQKTARAAGRAQVRARRATEKAPQRGTPNAWGDQIRRLCASPQVSPYKPRDLQVGASASLHATHSPGETGSEEGSVDLCFSGVAAEVAGERCRERAHTREDQPPAAPGEQPASAAVPDGPLRGEQPTTLPSPRTSPENGVSAWRKARIRRLPAEAAGVLGGLAWPLWHRIDRAGAQKLILKAVTRELAKISGRIGPDLAEQVLLRRVEARLAADGGPEAVTQPIGWFLKRGLPQRGSCIETRCDDGTLMDTGQPCPSCQLHLTGKRALRRAIRDDVAAQMPDATEEEQRAEVEARLRAHTAAAHQEAEAQRRHAAAEAARRREAIEEQRAQQQAQPCRACCRPNSAGLCDPCREQQATEQLLAETVELVVAAHADLEDPTSRATLADATTRQLRDEFARVQAEAERAGLPDTVHLTVRLHAELTLADHRTAALNTLARTPEADAEAHAAAQACLRRHHPHTDPDAAQHAAEDAGDRARQRAAHTLLEQKLTRLRALTTTPPPTAEEAASAGYHQARAAYRAAAARLQQAPADSRPRTQQRRSRPARSRGAWRQSLVRERRVPELTAA</sequence>